<feature type="region of interest" description="Disordered" evidence="1">
    <location>
        <begin position="1"/>
        <end position="25"/>
    </location>
</feature>
<gene>
    <name evidence="3" type="ORF">JF887_01200</name>
</gene>
<dbReference type="AlphaFoldDB" id="A0A934KLD7"/>
<proteinExistence type="predicted"/>
<comment type="caution">
    <text evidence="3">The sequence shown here is derived from an EMBL/GenBank/DDBJ whole genome shotgun (WGS) entry which is preliminary data.</text>
</comment>
<dbReference type="Proteomes" id="UP000614410">
    <property type="component" value="Unassembled WGS sequence"/>
</dbReference>
<sequence>MAAEKRAAGMRPGQRQAPSRRPAAPARDTLWSRLWPLSAAGYLLLTLAGVGIVVVIVFTLHNRGSAPAPFGTPLGVPTATGAATATSSSPSAATPLAPIGGTVTGQPVDGIQCQGSEQVLFHIHAHLAVYVDGSPRVVPEGIGIVPPRQETASAQGPFVSGGSCYYWLHAHTPDGIIHIESPVQRTFTLGNYFDIWAIALDSTHVGPATGTVVAYLNGHVVTGDPRTIPLDAHNLIQLDVNGNVPPAAFTFPAGD</sequence>
<reference evidence="3 4" key="1">
    <citation type="submission" date="2020-10" db="EMBL/GenBank/DDBJ databases">
        <title>Ca. Dormibacterota MAGs.</title>
        <authorList>
            <person name="Montgomery K."/>
        </authorList>
    </citation>
    <scope>NUCLEOTIDE SEQUENCE [LARGE SCALE GENOMIC DNA]</scope>
    <source>
        <strain evidence="3">Mitchell_Peninsula_5</strain>
    </source>
</reference>
<organism evidence="3 4">
    <name type="scientific">Candidatus Amunia macphersoniae</name>
    <dbReference type="NCBI Taxonomy" id="3127014"/>
    <lineage>
        <taxon>Bacteria</taxon>
        <taxon>Bacillati</taxon>
        <taxon>Candidatus Dormiibacterota</taxon>
        <taxon>Candidatus Dormibacteria</taxon>
        <taxon>Candidatus Aeolococcales</taxon>
        <taxon>Candidatus Aeolococcaceae</taxon>
        <taxon>Candidatus Amunia</taxon>
    </lineage>
</organism>
<protein>
    <submittedName>
        <fullName evidence="3">Uncharacterized protein</fullName>
    </submittedName>
</protein>
<evidence type="ECO:0000313" key="3">
    <source>
        <dbReference type="EMBL" id="MBJ7608035.1"/>
    </source>
</evidence>
<evidence type="ECO:0000313" key="4">
    <source>
        <dbReference type="Proteomes" id="UP000614410"/>
    </source>
</evidence>
<feature type="transmembrane region" description="Helical" evidence="2">
    <location>
        <begin position="39"/>
        <end position="60"/>
    </location>
</feature>
<feature type="compositionally biased region" description="Low complexity" evidence="1">
    <location>
        <begin position="11"/>
        <end position="25"/>
    </location>
</feature>
<keyword evidence="2" id="KW-0472">Membrane</keyword>
<keyword evidence="2" id="KW-1133">Transmembrane helix</keyword>
<evidence type="ECO:0000256" key="2">
    <source>
        <dbReference type="SAM" id="Phobius"/>
    </source>
</evidence>
<dbReference type="EMBL" id="JAEKNN010000006">
    <property type="protein sequence ID" value="MBJ7608035.1"/>
    <property type="molecule type" value="Genomic_DNA"/>
</dbReference>
<keyword evidence="2" id="KW-0812">Transmembrane</keyword>
<name>A0A934KLD7_9BACT</name>
<evidence type="ECO:0000256" key="1">
    <source>
        <dbReference type="SAM" id="MobiDB-lite"/>
    </source>
</evidence>
<accession>A0A934KLD7</accession>